<dbReference type="PANTHER" id="PTHR46648:SF1">
    <property type="entry name" value="ADENOSINE 5'-MONOPHOSPHORAMIDASE HNT1"/>
    <property type="match status" value="1"/>
</dbReference>
<dbReference type="GO" id="GO:0003824">
    <property type="term" value="F:catalytic activity"/>
    <property type="evidence" value="ECO:0007669"/>
    <property type="project" value="InterPro"/>
</dbReference>
<proteinExistence type="predicted"/>
<feature type="short sequence motif" description="Histidine triad motif" evidence="2 3">
    <location>
        <begin position="92"/>
        <end position="96"/>
    </location>
</feature>
<dbReference type="Gene3D" id="3.30.428.10">
    <property type="entry name" value="HIT-like"/>
    <property type="match status" value="1"/>
</dbReference>
<sequence>MENCIFCKIIKGDIPCNKIYENENFLAFLDIKPVSDGHLIIIPKKHVVWMQEADDEIISEIFKLTKKIMLALKKGLSCDYVQQSVVGNEVPHFHIHLIPRYYSDNFRNFPTKEYKEGQEKEILKKIISAL</sequence>
<dbReference type="PATRIC" id="fig|1618727.3.peg.125"/>
<feature type="domain" description="HIT" evidence="4">
    <location>
        <begin position="5"/>
        <end position="107"/>
    </location>
</feature>
<dbReference type="PRINTS" id="PR00332">
    <property type="entry name" value="HISTRIAD"/>
</dbReference>
<reference evidence="5 6" key="1">
    <citation type="journal article" date="2015" name="Nature">
        <title>rRNA introns, odd ribosomes, and small enigmatic genomes across a large radiation of phyla.</title>
        <authorList>
            <person name="Brown C.T."/>
            <person name="Hug L.A."/>
            <person name="Thomas B.C."/>
            <person name="Sharon I."/>
            <person name="Castelle C.J."/>
            <person name="Singh A."/>
            <person name="Wilkins M.J."/>
            <person name="Williams K.H."/>
            <person name="Banfield J.F."/>
        </authorList>
    </citation>
    <scope>NUCLEOTIDE SEQUENCE [LARGE SCALE GENOMIC DNA]</scope>
</reference>
<protein>
    <submittedName>
        <fullName evidence="5">Histidine triad (HIT) protein</fullName>
    </submittedName>
</protein>
<organism evidence="5 6">
    <name type="scientific">Candidatus Nomurabacteria bacterium GW2011_GWA1_35_8</name>
    <dbReference type="NCBI Taxonomy" id="1618727"/>
    <lineage>
        <taxon>Bacteria</taxon>
        <taxon>Candidatus Nomuraibacteriota</taxon>
    </lineage>
</organism>
<accession>A0A0G0CXR7</accession>
<gene>
    <name evidence="5" type="ORF">UR88_C0005G0015</name>
</gene>
<dbReference type="InterPro" id="IPR001310">
    <property type="entry name" value="Histidine_triad_HIT"/>
</dbReference>
<feature type="active site" description="Tele-AMP-histidine intermediate" evidence="1">
    <location>
        <position position="94"/>
    </location>
</feature>
<evidence type="ECO:0000259" key="4">
    <source>
        <dbReference type="PROSITE" id="PS51084"/>
    </source>
</evidence>
<evidence type="ECO:0000256" key="3">
    <source>
        <dbReference type="PROSITE-ProRule" id="PRU00464"/>
    </source>
</evidence>
<dbReference type="AlphaFoldDB" id="A0A0G0CXR7"/>
<dbReference type="SUPFAM" id="SSF54197">
    <property type="entry name" value="HIT-like"/>
    <property type="match status" value="1"/>
</dbReference>
<evidence type="ECO:0000256" key="1">
    <source>
        <dbReference type="PIRSR" id="PIRSR601310-1"/>
    </source>
</evidence>
<name>A0A0G0CXR7_9BACT</name>
<evidence type="ECO:0000313" key="5">
    <source>
        <dbReference type="EMBL" id="KKP85868.1"/>
    </source>
</evidence>
<evidence type="ECO:0000256" key="2">
    <source>
        <dbReference type="PIRSR" id="PIRSR601310-3"/>
    </source>
</evidence>
<dbReference type="InterPro" id="IPR036265">
    <property type="entry name" value="HIT-like_sf"/>
</dbReference>
<dbReference type="PROSITE" id="PS51084">
    <property type="entry name" value="HIT_2"/>
    <property type="match status" value="1"/>
</dbReference>
<dbReference type="PANTHER" id="PTHR46648">
    <property type="entry name" value="HIT FAMILY PROTEIN 1"/>
    <property type="match status" value="1"/>
</dbReference>
<dbReference type="InterPro" id="IPR011146">
    <property type="entry name" value="HIT-like"/>
</dbReference>
<evidence type="ECO:0000313" key="6">
    <source>
        <dbReference type="Proteomes" id="UP000186383"/>
    </source>
</evidence>
<dbReference type="GO" id="GO:0009117">
    <property type="term" value="P:nucleotide metabolic process"/>
    <property type="evidence" value="ECO:0007669"/>
    <property type="project" value="TreeGrafter"/>
</dbReference>
<dbReference type="EMBL" id="LBQW01000005">
    <property type="protein sequence ID" value="KKP85868.1"/>
    <property type="molecule type" value="Genomic_DNA"/>
</dbReference>
<comment type="caution">
    <text evidence="5">The sequence shown here is derived from an EMBL/GenBank/DDBJ whole genome shotgun (WGS) entry which is preliminary data.</text>
</comment>
<dbReference type="Pfam" id="PF01230">
    <property type="entry name" value="HIT"/>
    <property type="match status" value="1"/>
</dbReference>
<dbReference type="Proteomes" id="UP000186383">
    <property type="component" value="Unassembled WGS sequence"/>
</dbReference>